<accession>A0ABU2A191</accession>
<keyword evidence="1" id="KW-0472">Membrane</keyword>
<feature type="transmembrane region" description="Helical" evidence="1">
    <location>
        <begin position="63"/>
        <end position="94"/>
    </location>
</feature>
<gene>
    <name evidence="2" type="ORF">J2S39_002461</name>
</gene>
<dbReference type="EMBL" id="JAVDXZ010000001">
    <property type="protein sequence ID" value="MDR7330785.1"/>
    <property type="molecule type" value="Genomic_DNA"/>
</dbReference>
<reference evidence="2" key="1">
    <citation type="submission" date="2023-07" db="EMBL/GenBank/DDBJ databases">
        <title>Sequencing the genomes of 1000 actinobacteria strains.</title>
        <authorList>
            <person name="Klenk H.-P."/>
        </authorList>
    </citation>
    <scope>NUCLEOTIDE SEQUENCE</scope>
    <source>
        <strain evidence="2">DSM 107476</strain>
    </source>
</reference>
<feature type="transmembrane region" description="Helical" evidence="1">
    <location>
        <begin position="166"/>
        <end position="186"/>
    </location>
</feature>
<dbReference type="NCBIfam" id="NF038012">
    <property type="entry name" value="DMT_1"/>
    <property type="match status" value="1"/>
</dbReference>
<dbReference type="PANTHER" id="PTHR40761">
    <property type="entry name" value="CONSERVED INTEGRAL MEMBRANE ALANINE VALINE AND LEUCINE RICH PROTEIN-RELATED"/>
    <property type="match status" value="1"/>
</dbReference>
<protein>
    <submittedName>
        <fullName evidence="2">Drug/metabolite transporter (DMT)-like permease</fullName>
    </submittedName>
</protein>
<keyword evidence="1" id="KW-0812">Transmembrane</keyword>
<dbReference type="Proteomes" id="UP001180840">
    <property type="component" value="Unassembled WGS sequence"/>
</dbReference>
<keyword evidence="3" id="KW-1185">Reference proteome</keyword>
<keyword evidence="1" id="KW-1133">Transmembrane helix</keyword>
<organism evidence="2 3">
    <name type="scientific">Corynebacterium guangdongense</name>
    <dbReference type="NCBI Taxonomy" id="1783348"/>
    <lineage>
        <taxon>Bacteria</taxon>
        <taxon>Bacillati</taxon>
        <taxon>Actinomycetota</taxon>
        <taxon>Actinomycetes</taxon>
        <taxon>Mycobacteriales</taxon>
        <taxon>Corynebacteriaceae</taxon>
        <taxon>Corynebacterium</taxon>
    </lineage>
</organism>
<feature type="transmembrane region" description="Helical" evidence="1">
    <location>
        <begin position="106"/>
        <end position="122"/>
    </location>
</feature>
<feature type="transmembrane region" description="Helical" evidence="1">
    <location>
        <begin position="258"/>
        <end position="276"/>
    </location>
</feature>
<sequence length="289" mass="30461">MTNSLLAIAFALASALTIAWGTVVRHRIVKAAPLDGTIDGSPLMAAARNPLWWAGLTTALLGYALQIVALSFGALLIVQPVLVLSLMFTMLLAARMQNRALSRFEIMWAIILSSAVTLLLLVGRPTAGTEGASLFRWIGSIVIGGAVLVVMAWFAGTQPSRRKALVLGLVTGALFGYVAVLSKAFVDIATSEGALGVITSWETYGLILGATVGTAVQQYSFHAGPLEQSLPAMTIGEPIVAFTLGYVVLGERFQVDSLLGWTVLATSVAAMFAATWQLSQPSRKITATP</sequence>
<feature type="transmembrane region" description="Helical" evidence="1">
    <location>
        <begin position="134"/>
        <end position="154"/>
    </location>
</feature>
<comment type="caution">
    <text evidence="2">The sequence shown here is derived from an EMBL/GenBank/DDBJ whole genome shotgun (WGS) entry which is preliminary data.</text>
</comment>
<dbReference type="PANTHER" id="PTHR40761:SF1">
    <property type="entry name" value="CONSERVED INTEGRAL MEMBRANE ALANINE VALINE AND LEUCINE RICH PROTEIN-RELATED"/>
    <property type="match status" value="1"/>
</dbReference>
<proteinExistence type="predicted"/>
<dbReference type="RefSeq" id="WP_290196817.1">
    <property type="nucleotide sequence ID" value="NZ_CP047654.1"/>
</dbReference>
<evidence type="ECO:0000313" key="3">
    <source>
        <dbReference type="Proteomes" id="UP001180840"/>
    </source>
</evidence>
<evidence type="ECO:0000313" key="2">
    <source>
        <dbReference type="EMBL" id="MDR7330785.1"/>
    </source>
</evidence>
<name>A0ABU2A191_9CORY</name>
<evidence type="ECO:0000256" key="1">
    <source>
        <dbReference type="SAM" id="Phobius"/>
    </source>
</evidence>